<dbReference type="AlphaFoldDB" id="A0A7S3FVP8"/>
<comment type="similarity">
    <text evidence="1">Belongs to the CutA family.</text>
</comment>
<dbReference type="InterPro" id="IPR004323">
    <property type="entry name" value="Ion_tolerance_CutA"/>
</dbReference>
<dbReference type="EMBL" id="HBIA01007232">
    <property type="protein sequence ID" value="CAE0231930.1"/>
    <property type="molecule type" value="Transcribed_RNA"/>
</dbReference>
<reference evidence="3" key="1">
    <citation type="submission" date="2021-01" db="EMBL/GenBank/DDBJ databases">
        <authorList>
            <person name="Corre E."/>
            <person name="Pelletier E."/>
            <person name="Niang G."/>
            <person name="Scheremetjew M."/>
            <person name="Finn R."/>
            <person name="Kale V."/>
            <person name="Holt S."/>
            <person name="Cochrane G."/>
            <person name="Meng A."/>
            <person name="Brown T."/>
            <person name="Cohen L."/>
        </authorList>
    </citation>
    <scope>NUCLEOTIDE SEQUENCE</scope>
    <source>
        <strain evidence="3">Ras09</strain>
    </source>
</reference>
<protein>
    <submittedName>
        <fullName evidence="3">Uncharacterized protein</fullName>
    </submittedName>
</protein>
<accession>A0A7S3FVP8</accession>
<feature type="region of interest" description="Disordered" evidence="2">
    <location>
        <begin position="1"/>
        <end position="28"/>
    </location>
</feature>
<name>A0A7S3FVP8_9SPIT</name>
<evidence type="ECO:0000256" key="1">
    <source>
        <dbReference type="ARBA" id="ARBA00010169"/>
    </source>
</evidence>
<feature type="compositionally biased region" description="Basic and acidic residues" evidence="2">
    <location>
        <begin position="1"/>
        <end position="10"/>
    </location>
</feature>
<organism evidence="3">
    <name type="scientific">Strombidium rassoulzadegani</name>
    <dbReference type="NCBI Taxonomy" id="1082188"/>
    <lineage>
        <taxon>Eukaryota</taxon>
        <taxon>Sar</taxon>
        <taxon>Alveolata</taxon>
        <taxon>Ciliophora</taxon>
        <taxon>Intramacronucleata</taxon>
        <taxon>Spirotrichea</taxon>
        <taxon>Oligotrichia</taxon>
        <taxon>Strombidiidae</taxon>
        <taxon>Strombidium</taxon>
    </lineage>
</organism>
<dbReference type="Pfam" id="PF03091">
    <property type="entry name" value="CutA1"/>
    <property type="match status" value="1"/>
</dbReference>
<evidence type="ECO:0000313" key="3">
    <source>
        <dbReference type="EMBL" id="CAE0231930.1"/>
    </source>
</evidence>
<sequence>MKLPGNEEKMGPSNTPKHLSKSEHKDVKFDKRSNVGASLVYVTLDSEEDARRFVKRLFSKSLIANAEFHIGGFERSYLMFGHIETAENKVWLELTTSDDRVKELVNYINANDPTTYDYPVTDVQVEPIQQANKQYIEWVKMQTAPKKAFKYDQDLDKE</sequence>
<dbReference type="GO" id="GO:0010038">
    <property type="term" value="P:response to metal ion"/>
    <property type="evidence" value="ECO:0007669"/>
    <property type="project" value="InterPro"/>
</dbReference>
<evidence type="ECO:0000256" key="2">
    <source>
        <dbReference type="SAM" id="MobiDB-lite"/>
    </source>
</evidence>
<gene>
    <name evidence="3" type="ORF">SRAS04492_LOCUS3728</name>
</gene>
<dbReference type="InterPro" id="IPR011322">
    <property type="entry name" value="N-reg_PII-like_a/b"/>
</dbReference>
<dbReference type="SUPFAM" id="SSF54913">
    <property type="entry name" value="GlnB-like"/>
    <property type="match status" value="1"/>
</dbReference>
<dbReference type="InterPro" id="IPR015867">
    <property type="entry name" value="N-reg_PII/ATP_PRibTrfase_C"/>
</dbReference>
<dbReference type="Gene3D" id="3.30.70.120">
    <property type="match status" value="1"/>
</dbReference>
<proteinExistence type="inferred from homology"/>